<feature type="compositionally biased region" description="Basic and acidic residues" evidence="1">
    <location>
        <begin position="242"/>
        <end position="256"/>
    </location>
</feature>
<protein>
    <submittedName>
        <fullName evidence="2">Uncharacterized protein</fullName>
    </submittedName>
</protein>
<feature type="region of interest" description="Disordered" evidence="1">
    <location>
        <begin position="73"/>
        <end position="97"/>
    </location>
</feature>
<dbReference type="EMBL" id="HBUF01451648">
    <property type="protein sequence ID" value="CAG6743649.1"/>
    <property type="molecule type" value="Transcribed_RNA"/>
</dbReference>
<feature type="region of interest" description="Disordered" evidence="1">
    <location>
        <begin position="1"/>
        <end position="32"/>
    </location>
</feature>
<accession>A0A8D8ZAY3</accession>
<feature type="compositionally biased region" description="Acidic residues" evidence="1">
    <location>
        <begin position="257"/>
        <end position="266"/>
    </location>
</feature>
<evidence type="ECO:0000313" key="2">
    <source>
        <dbReference type="EMBL" id="CAG6743649.1"/>
    </source>
</evidence>
<feature type="region of interest" description="Disordered" evidence="1">
    <location>
        <begin position="242"/>
        <end position="270"/>
    </location>
</feature>
<feature type="compositionally biased region" description="Low complexity" evidence="1">
    <location>
        <begin position="8"/>
        <end position="25"/>
    </location>
</feature>
<name>A0A8D8ZAY3_9HEMI</name>
<evidence type="ECO:0000256" key="1">
    <source>
        <dbReference type="SAM" id="MobiDB-lite"/>
    </source>
</evidence>
<sequence>MELNKKLSQSSVSINSTASSVSSYSQDGARTPKISFQKKVKLALLLPLKTLSGSKMTKSSPIKIFRSHSHCRPADTSIHRSESTVHLSDKDAREKENKYRTMPRLGVRRRSSMSDLDRMTSLPDLVSSAQYGHGHSGPSSPTHMKTATPVAAAQAVLCGGKASSEVTGSIGDLMNLKRYYGSHPGQGGLASSVPNNSDSMIARIVPLSTVFPKSSASETPLPSPEPNCNKTFKLFNETLAITHEEDASPRQRKESNDSDDSIDEHEVEQRELEDQFPPIAEEGATEYHVDLVAGTLDRRKVLTSSQRTERLSRLIRQQRSSENCLLTFQPRPIVSLRMIFLACGDRVFLVHALVLELAFID</sequence>
<reference evidence="2" key="1">
    <citation type="submission" date="2021-05" db="EMBL/GenBank/DDBJ databases">
        <authorList>
            <person name="Alioto T."/>
            <person name="Alioto T."/>
            <person name="Gomez Garrido J."/>
        </authorList>
    </citation>
    <scope>NUCLEOTIDE SEQUENCE</scope>
</reference>
<proteinExistence type="predicted"/>
<organism evidence="2">
    <name type="scientific">Cacopsylla melanoneura</name>
    <dbReference type="NCBI Taxonomy" id="428564"/>
    <lineage>
        <taxon>Eukaryota</taxon>
        <taxon>Metazoa</taxon>
        <taxon>Ecdysozoa</taxon>
        <taxon>Arthropoda</taxon>
        <taxon>Hexapoda</taxon>
        <taxon>Insecta</taxon>
        <taxon>Pterygota</taxon>
        <taxon>Neoptera</taxon>
        <taxon>Paraneoptera</taxon>
        <taxon>Hemiptera</taxon>
        <taxon>Sternorrhyncha</taxon>
        <taxon>Psylloidea</taxon>
        <taxon>Psyllidae</taxon>
        <taxon>Psyllinae</taxon>
        <taxon>Cacopsylla</taxon>
    </lineage>
</organism>
<feature type="compositionally biased region" description="Basic and acidic residues" evidence="1">
    <location>
        <begin position="77"/>
        <end position="97"/>
    </location>
</feature>
<dbReference type="AlphaFoldDB" id="A0A8D8ZAY3"/>